<feature type="transmembrane region" description="Helical" evidence="6">
    <location>
        <begin position="261"/>
        <end position="286"/>
    </location>
</feature>
<dbReference type="PANTHER" id="PTHR42718">
    <property type="entry name" value="MAJOR FACILITATOR SUPERFAMILY MULTIDRUG TRANSPORTER MFSC"/>
    <property type="match status" value="1"/>
</dbReference>
<feature type="transmembrane region" description="Helical" evidence="6">
    <location>
        <begin position="79"/>
        <end position="102"/>
    </location>
</feature>
<dbReference type="Pfam" id="PF07690">
    <property type="entry name" value="MFS_1"/>
    <property type="match status" value="1"/>
</dbReference>
<proteinExistence type="predicted"/>
<evidence type="ECO:0000313" key="8">
    <source>
        <dbReference type="EMBL" id="RBP36039.1"/>
    </source>
</evidence>
<evidence type="ECO:0000313" key="9">
    <source>
        <dbReference type="Proteomes" id="UP000253628"/>
    </source>
</evidence>
<evidence type="ECO:0000256" key="5">
    <source>
        <dbReference type="ARBA" id="ARBA00023136"/>
    </source>
</evidence>
<feature type="transmembrane region" description="Helical" evidence="6">
    <location>
        <begin position="12"/>
        <end position="38"/>
    </location>
</feature>
<feature type="transmembrane region" description="Helical" evidence="6">
    <location>
        <begin position="419"/>
        <end position="442"/>
    </location>
</feature>
<sequence>MPDGLEVPRRHWAVATLMVVLTVASLDATMVNVALPAIAKDLHIAPGLVMWVMIANSLTVVITLLPFSAVAERVGFRRVFALGLTVFMLGAVACALASSFPVLLTARIVQGLGSSMLMCLFGGLLRNIYPMNKLGFGISLNSLMVGSMAVLGPTIGAFVLQVSSWPWIFAIHVPLCILSYFGIRFLPEGPRSKHRFDWWACLLSMLMFGLAIIGLDTLTDAPLKALGSLLVAGLAAVVLVHRSRSQTAPMVPVDLLRITPVAYAVAASCCSFASAMAAFVALPFYFLNVLGYSYADVGILLGAWSVGTAVMAPVAGRLADKHQVSVLCGIGAACTTVGLLWVVLMPQDTGFVWVGASMLLGGVGFGFFQSPNNRAMLLGAPRKRSGAAGGLQATTRVFGQGLGTALTALAFHASTTHGAVLGIMVGVMLAVAALAINVVRYFSPVPDTEL</sequence>
<feature type="transmembrane region" description="Helical" evidence="6">
    <location>
        <begin position="292"/>
        <end position="312"/>
    </location>
</feature>
<gene>
    <name evidence="8" type="ORF">DFR37_11494</name>
</gene>
<dbReference type="PROSITE" id="PS50850">
    <property type="entry name" value="MFS"/>
    <property type="match status" value="1"/>
</dbReference>
<dbReference type="Gene3D" id="1.20.1720.10">
    <property type="entry name" value="Multidrug resistance protein D"/>
    <property type="match status" value="1"/>
</dbReference>
<feature type="transmembrane region" description="Helical" evidence="6">
    <location>
        <begin position="198"/>
        <end position="215"/>
    </location>
</feature>
<evidence type="ECO:0000256" key="3">
    <source>
        <dbReference type="ARBA" id="ARBA00022692"/>
    </source>
</evidence>
<evidence type="ECO:0000259" key="7">
    <source>
        <dbReference type="PROSITE" id="PS50850"/>
    </source>
</evidence>
<evidence type="ECO:0000256" key="2">
    <source>
        <dbReference type="ARBA" id="ARBA00022448"/>
    </source>
</evidence>
<dbReference type="GO" id="GO:0022857">
    <property type="term" value="F:transmembrane transporter activity"/>
    <property type="evidence" value="ECO:0007669"/>
    <property type="project" value="InterPro"/>
</dbReference>
<reference evidence="8 9" key="1">
    <citation type="submission" date="2018-06" db="EMBL/GenBank/DDBJ databases">
        <title>Genomic Encyclopedia of Type Strains, Phase IV (KMG-IV): sequencing the most valuable type-strain genomes for metagenomic binning, comparative biology and taxonomic classification.</title>
        <authorList>
            <person name="Goeker M."/>
        </authorList>
    </citation>
    <scope>NUCLEOTIDE SEQUENCE [LARGE SCALE GENOMIC DNA]</scope>
    <source>
        <strain evidence="8 9">DSM 25520</strain>
    </source>
</reference>
<keyword evidence="2" id="KW-0813">Transport</keyword>
<keyword evidence="5 6" id="KW-0472">Membrane</keyword>
<accession>A0A366H3B5</accession>
<feature type="transmembrane region" description="Helical" evidence="6">
    <location>
        <begin position="350"/>
        <end position="368"/>
    </location>
</feature>
<feature type="domain" description="Major facilitator superfamily (MFS) profile" evidence="7">
    <location>
        <begin position="13"/>
        <end position="449"/>
    </location>
</feature>
<evidence type="ECO:0000256" key="6">
    <source>
        <dbReference type="SAM" id="Phobius"/>
    </source>
</evidence>
<evidence type="ECO:0000256" key="1">
    <source>
        <dbReference type="ARBA" id="ARBA00004141"/>
    </source>
</evidence>
<dbReference type="InterPro" id="IPR020846">
    <property type="entry name" value="MFS_dom"/>
</dbReference>
<dbReference type="CDD" id="cd17321">
    <property type="entry name" value="MFS_MMR_MDR_like"/>
    <property type="match status" value="1"/>
</dbReference>
<dbReference type="SUPFAM" id="SSF103473">
    <property type="entry name" value="MFS general substrate transporter"/>
    <property type="match status" value="1"/>
</dbReference>
<feature type="transmembrane region" description="Helical" evidence="6">
    <location>
        <begin position="108"/>
        <end position="128"/>
    </location>
</feature>
<keyword evidence="4 6" id="KW-1133">Transmembrane helix</keyword>
<dbReference type="OrthoDB" id="9807274at2"/>
<dbReference type="Gene3D" id="1.20.1250.20">
    <property type="entry name" value="MFS general substrate transporter like domains"/>
    <property type="match status" value="1"/>
</dbReference>
<evidence type="ECO:0000256" key="4">
    <source>
        <dbReference type="ARBA" id="ARBA00022989"/>
    </source>
</evidence>
<feature type="transmembrane region" description="Helical" evidence="6">
    <location>
        <begin position="165"/>
        <end position="186"/>
    </location>
</feature>
<protein>
    <submittedName>
        <fullName evidence="8">DHA2 family multidrug resistance protein-like MFS transporter</fullName>
    </submittedName>
</protein>
<feature type="transmembrane region" description="Helical" evidence="6">
    <location>
        <begin position="221"/>
        <end position="240"/>
    </location>
</feature>
<dbReference type="InterPro" id="IPR036259">
    <property type="entry name" value="MFS_trans_sf"/>
</dbReference>
<dbReference type="RefSeq" id="WP_113934843.1">
    <property type="nucleotide sequence ID" value="NZ_JACCEU010000002.1"/>
</dbReference>
<feature type="transmembrane region" description="Helical" evidence="6">
    <location>
        <begin position="44"/>
        <end position="67"/>
    </location>
</feature>
<keyword evidence="3 6" id="KW-0812">Transmembrane</keyword>
<dbReference type="EMBL" id="QNRQ01000014">
    <property type="protein sequence ID" value="RBP36039.1"/>
    <property type="molecule type" value="Genomic_DNA"/>
</dbReference>
<keyword evidence="9" id="KW-1185">Reference proteome</keyword>
<feature type="transmembrane region" description="Helical" evidence="6">
    <location>
        <begin position="324"/>
        <end position="344"/>
    </location>
</feature>
<comment type="caution">
    <text evidence="8">The sequence shown here is derived from an EMBL/GenBank/DDBJ whole genome shotgun (WGS) entry which is preliminary data.</text>
</comment>
<dbReference type="InterPro" id="IPR011701">
    <property type="entry name" value="MFS"/>
</dbReference>
<feature type="transmembrane region" description="Helical" evidence="6">
    <location>
        <begin position="140"/>
        <end position="159"/>
    </location>
</feature>
<dbReference type="PANTHER" id="PTHR42718:SF9">
    <property type="entry name" value="MAJOR FACILITATOR SUPERFAMILY MULTIDRUG TRANSPORTER MFSC"/>
    <property type="match status" value="1"/>
</dbReference>
<dbReference type="GO" id="GO:0016020">
    <property type="term" value="C:membrane"/>
    <property type="evidence" value="ECO:0007669"/>
    <property type="project" value="UniProtKB-SubCell"/>
</dbReference>
<dbReference type="Proteomes" id="UP000253628">
    <property type="component" value="Unassembled WGS sequence"/>
</dbReference>
<comment type="subcellular location">
    <subcellularLocation>
        <location evidence="1">Membrane</location>
        <topology evidence="1">Multi-pass membrane protein</topology>
    </subcellularLocation>
</comment>
<name>A0A366H3B5_9BURK</name>
<dbReference type="AlphaFoldDB" id="A0A366H3B5"/>
<organism evidence="8 9">
    <name type="scientific">Eoetvoesiella caeni</name>
    <dbReference type="NCBI Taxonomy" id="645616"/>
    <lineage>
        <taxon>Bacteria</taxon>
        <taxon>Pseudomonadati</taxon>
        <taxon>Pseudomonadota</taxon>
        <taxon>Betaproteobacteria</taxon>
        <taxon>Burkholderiales</taxon>
        <taxon>Alcaligenaceae</taxon>
        <taxon>Eoetvoesiella</taxon>
    </lineage>
</organism>